<dbReference type="InterPro" id="IPR012337">
    <property type="entry name" value="RNaseH-like_sf"/>
</dbReference>
<dbReference type="InterPro" id="IPR036397">
    <property type="entry name" value="RNaseH_sf"/>
</dbReference>
<proteinExistence type="predicted"/>
<dbReference type="GO" id="GO:0003676">
    <property type="term" value="F:nucleic acid binding"/>
    <property type="evidence" value="ECO:0007669"/>
    <property type="project" value="InterPro"/>
</dbReference>
<dbReference type="OrthoDB" id="6374441at2759"/>
<evidence type="ECO:0000313" key="2">
    <source>
        <dbReference type="Proteomes" id="UP001152795"/>
    </source>
</evidence>
<evidence type="ECO:0000313" key="1">
    <source>
        <dbReference type="EMBL" id="CAB4039373.1"/>
    </source>
</evidence>
<dbReference type="GO" id="GO:0015074">
    <property type="term" value="P:DNA integration"/>
    <property type="evidence" value="ECO:0007669"/>
    <property type="project" value="InterPro"/>
</dbReference>
<dbReference type="AlphaFoldDB" id="A0A6S7LNE5"/>
<keyword evidence="1" id="KW-0648">Protein biosynthesis</keyword>
<reference evidence="1" key="1">
    <citation type="submission" date="2020-04" db="EMBL/GenBank/DDBJ databases">
        <authorList>
            <person name="Alioto T."/>
            <person name="Alioto T."/>
            <person name="Gomez Garrido J."/>
        </authorList>
    </citation>
    <scope>NUCLEOTIDE SEQUENCE</scope>
    <source>
        <strain evidence="1">A484AB</strain>
    </source>
</reference>
<dbReference type="PANTHER" id="PTHR37984">
    <property type="entry name" value="PROTEIN CBG26694"/>
    <property type="match status" value="1"/>
</dbReference>
<sequence>MVHVPGVKHRAADALSRHTTGPTKPERMLLSDDVAATADSEATFPFNDLGYFSLAGVRSQDPPRNYNPDDQLASSALAALSTMAITWERVKLATTSDHDMTQLITLIESGRLFATFGIPDECATDGGPEFTAASTRQFFKDWGVNHRLSSVAFPHSNCRAEIGIKTVKRIITNNTDTRGSLDTDSLQHAILQYRNTPDPNTNLSPAQCVFGRPIKDFIPILPGRYIPHPTCGDTLSAREQALRNCHMQASERWSEHTKRLPPLKVGDHVHIQNQTGPHPTKWDKTGVIVEVRQFDQYIVRVDGSGRVTMRNRKFLRQYVPVGILPPHHTIMDDLRQHHYTFS</sequence>
<name>A0A6S7LNE5_PARCT</name>
<gene>
    <name evidence="1" type="ORF">PACLA_8A062257</name>
</gene>
<dbReference type="InterPro" id="IPR050951">
    <property type="entry name" value="Retrovirus_Pol_polyprotein"/>
</dbReference>
<accession>A0A6S7LNE5</accession>
<dbReference type="GO" id="GO:0003743">
    <property type="term" value="F:translation initiation factor activity"/>
    <property type="evidence" value="ECO:0007669"/>
    <property type="project" value="UniProtKB-KW"/>
</dbReference>
<dbReference type="PANTHER" id="PTHR37984:SF7">
    <property type="entry name" value="INTEGRASE CATALYTIC DOMAIN-CONTAINING PROTEIN"/>
    <property type="match status" value="1"/>
</dbReference>
<keyword evidence="1" id="KW-0396">Initiation factor</keyword>
<dbReference type="Proteomes" id="UP001152795">
    <property type="component" value="Unassembled WGS sequence"/>
</dbReference>
<organism evidence="1 2">
    <name type="scientific">Paramuricea clavata</name>
    <name type="common">Red gorgonian</name>
    <name type="synonym">Violescent sea-whip</name>
    <dbReference type="NCBI Taxonomy" id="317549"/>
    <lineage>
        <taxon>Eukaryota</taxon>
        <taxon>Metazoa</taxon>
        <taxon>Cnidaria</taxon>
        <taxon>Anthozoa</taxon>
        <taxon>Octocorallia</taxon>
        <taxon>Malacalcyonacea</taxon>
        <taxon>Plexauridae</taxon>
        <taxon>Paramuricea</taxon>
    </lineage>
</organism>
<protein>
    <submittedName>
        <fullName evidence="1">Translation initiation factor IF-2-like</fullName>
    </submittedName>
</protein>
<dbReference type="Gene3D" id="3.30.420.10">
    <property type="entry name" value="Ribonuclease H-like superfamily/Ribonuclease H"/>
    <property type="match status" value="1"/>
</dbReference>
<dbReference type="InterPro" id="IPR001584">
    <property type="entry name" value="Integrase_cat-core"/>
</dbReference>
<keyword evidence="2" id="KW-1185">Reference proteome</keyword>
<comment type="caution">
    <text evidence="1">The sequence shown here is derived from an EMBL/GenBank/DDBJ whole genome shotgun (WGS) entry which is preliminary data.</text>
</comment>
<dbReference type="SUPFAM" id="SSF53098">
    <property type="entry name" value="Ribonuclease H-like"/>
    <property type="match status" value="1"/>
</dbReference>
<dbReference type="PROSITE" id="PS50994">
    <property type="entry name" value="INTEGRASE"/>
    <property type="match status" value="1"/>
</dbReference>
<dbReference type="EMBL" id="CACRXK020025294">
    <property type="protein sequence ID" value="CAB4039373.1"/>
    <property type="molecule type" value="Genomic_DNA"/>
</dbReference>